<evidence type="ECO:0000313" key="2">
    <source>
        <dbReference type="EMBL" id="CAG8487249.1"/>
    </source>
</evidence>
<dbReference type="SUPFAM" id="SSF81383">
    <property type="entry name" value="F-box domain"/>
    <property type="match status" value="1"/>
</dbReference>
<evidence type="ECO:0000313" key="3">
    <source>
        <dbReference type="Proteomes" id="UP000789570"/>
    </source>
</evidence>
<feature type="compositionally biased region" description="Basic residues" evidence="1">
    <location>
        <begin position="123"/>
        <end position="132"/>
    </location>
</feature>
<reference evidence="2" key="1">
    <citation type="submission" date="2021-06" db="EMBL/GenBank/DDBJ databases">
        <authorList>
            <person name="Kallberg Y."/>
            <person name="Tangrot J."/>
            <person name="Rosling A."/>
        </authorList>
    </citation>
    <scope>NUCLEOTIDE SEQUENCE</scope>
    <source>
        <strain evidence="2">UK204</strain>
    </source>
</reference>
<feature type="region of interest" description="Disordered" evidence="1">
    <location>
        <begin position="113"/>
        <end position="132"/>
    </location>
</feature>
<dbReference type="CDD" id="cd09917">
    <property type="entry name" value="F-box_SF"/>
    <property type="match status" value="1"/>
</dbReference>
<dbReference type="EMBL" id="CAJVPQ010000503">
    <property type="protein sequence ID" value="CAG8487249.1"/>
    <property type="molecule type" value="Genomic_DNA"/>
</dbReference>
<proteinExistence type="predicted"/>
<organism evidence="2 3">
    <name type="scientific">Funneliformis caledonium</name>
    <dbReference type="NCBI Taxonomy" id="1117310"/>
    <lineage>
        <taxon>Eukaryota</taxon>
        <taxon>Fungi</taxon>
        <taxon>Fungi incertae sedis</taxon>
        <taxon>Mucoromycota</taxon>
        <taxon>Glomeromycotina</taxon>
        <taxon>Glomeromycetes</taxon>
        <taxon>Glomerales</taxon>
        <taxon>Glomeraceae</taxon>
        <taxon>Funneliformis</taxon>
    </lineage>
</organism>
<comment type="caution">
    <text evidence="2">The sequence shown here is derived from an EMBL/GenBank/DDBJ whole genome shotgun (WGS) entry which is preliminary data.</text>
</comment>
<gene>
    <name evidence="2" type="ORF">FCALED_LOCUS3019</name>
</gene>
<protein>
    <submittedName>
        <fullName evidence="2">11262_t:CDS:1</fullName>
    </submittedName>
</protein>
<name>A0A9N8ZDZ6_9GLOM</name>
<dbReference type="InterPro" id="IPR036047">
    <property type="entry name" value="F-box-like_dom_sf"/>
</dbReference>
<evidence type="ECO:0000256" key="1">
    <source>
        <dbReference type="SAM" id="MobiDB-lite"/>
    </source>
</evidence>
<accession>A0A9N8ZDZ6</accession>
<dbReference type="Proteomes" id="UP000789570">
    <property type="component" value="Unassembled WGS sequence"/>
</dbReference>
<keyword evidence="3" id="KW-1185">Reference proteome</keyword>
<dbReference type="OrthoDB" id="2337066at2759"/>
<dbReference type="AlphaFoldDB" id="A0A9N8ZDZ6"/>
<sequence length="350" mass="40749">MVSQISCWQVPSPTWGKGSFDKLRDFDQPSPPGVDFAYQKCNVSTRLSPYNNFESFIHTSQLPNETSSTHTTHAKTLYTDHSIIPRRNSEISLDSDLSNSYIPFQSNFPTSSLEPCYESKGNNPKKNKGKKKNVIASIDCHPPTQKDQKSKNTCFNKKKKLKKRNSAHNCEDQKFYHETLRAEPSSKEQRQVEITKQDRFELKIRPNYSSIDKLPLKNDESNCIAMKLPPEILLMIAENSTAETTLALTLTCQKWYNWLTDMDSTYIGRVWRRSRNNSHPDHKEPKTGKCEMIYTIQKMKPKPSWLHECDMCYKKSSIMTWNFRGRPINTCYSCKKMYEVNTNDYDKEIY</sequence>